<organism evidence="1 2">
    <name type="scientific">Pseudoalteromonas ruthenica</name>
    <dbReference type="NCBI Taxonomy" id="151081"/>
    <lineage>
        <taxon>Bacteria</taxon>
        <taxon>Pseudomonadati</taxon>
        <taxon>Pseudomonadota</taxon>
        <taxon>Gammaproteobacteria</taxon>
        <taxon>Alteromonadales</taxon>
        <taxon>Pseudoalteromonadaceae</taxon>
        <taxon>Pseudoalteromonas</taxon>
    </lineage>
</organism>
<evidence type="ECO:0008006" key="3">
    <source>
        <dbReference type="Google" id="ProtNLM"/>
    </source>
</evidence>
<reference evidence="1 2" key="1">
    <citation type="submission" date="2017-12" db="EMBL/GenBank/DDBJ databases">
        <authorList>
            <person name="Paulsen S."/>
            <person name="Gram L.K."/>
        </authorList>
    </citation>
    <scope>NUCLEOTIDE SEQUENCE [LARGE SCALE GENOMIC DNA]</scope>
    <source>
        <strain evidence="1 2">S2897</strain>
    </source>
</reference>
<dbReference type="GO" id="GO:0016020">
    <property type="term" value="C:membrane"/>
    <property type="evidence" value="ECO:0007669"/>
    <property type="project" value="InterPro"/>
</dbReference>
<evidence type="ECO:0000313" key="2">
    <source>
        <dbReference type="Proteomes" id="UP000305874"/>
    </source>
</evidence>
<comment type="caution">
    <text evidence="1">The sequence shown here is derived from an EMBL/GenBank/DDBJ whole genome shotgun (WGS) entry which is preliminary data.</text>
</comment>
<evidence type="ECO:0000313" key="1">
    <source>
        <dbReference type="EMBL" id="TMP77437.1"/>
    </source>
</evidence>
<gene>
    <name evidence="1" type="ORF">CWC05_20355</name>
</gene>
<feature type="non-terminal residue" evidence="1">
    <location>
        <position position="1"/>
    </location>
</feature>
<sequence length="123" mass="12920">GVFSTSLAAFNIDVVDPKTIKHPPTLSGVPSTGVLINQTYRFVPTAHDSDNDSLTFSIVNKPSWAAFNTSTGELSGTPTTSDKGSYNGIVISVTDGNTTAVELAPFSILVSNDTPVNNVIFTE</sequence>
<proteinExistence type="predicted"/>
<reference evidence="2" key="2">
    <citation type="submission" date="2019-06" db="EMBL/GenBank/DDBJ databases">
        <title>Co-occurence of chitin degradation, pigmentation and bioactivity in marine Pseudoalteromonas.</title>
        <authorList>
            <person name="Sonnenschein E.C."/>
            <person name="Bech P.K."/>
        </authorList>
    </citation>
    <scope>NUCLEOTIDE SEQUENCE [LARGE SCALE GENOMIC DNA]</scope>
    <source>
        <strain evidence="2">S2897</strain>
    </source>
</reference>
<feature type="non-terminal residue" evidence="1">
    <location>
        <position position="123"/>
    </location>
</feature>
<dbReference type="GO" id="GO:0005509">
    <property type="term" value="F:calcium ion binding"/>
    <property type="evidence" value="ECO:0007669"/>
    <property type="project" value="InterPro"/>
</dbReference>
<dbReference type="AlphaFoldDB" id="A0A5S3YMV3"/>
<accession>A0A5S3YMV3</accession>
<dbReference type="Pfam" id="PF05345">
    <property type="entry name" value="He_PIG"/>
    <property type="match status" value="1"/>
</dbReference>
<dbReference type="RefSeq" id="WP_138549239.1">
    <property type="nucleotide sequence ID" value="NZ_PNCG01000336.1"/>
</dbReference>
<dbReference type="Gene3D" id="2.60.40.10">
    <property type="entry name" value="Immunoglobulins"/>
    <property type="match status" value="1"/>
</dbReference>
<name>A0A5S3YMV3_9GAMM</name>
<dbReference type="SUPFAM" id="SSF49313">
    <property type="entry name" value="Cadherin-like"/>
    <property type="match status" value="1"/>
</dbReference>
<protein>
    <recommendedName>
        <fullName evidence="3">Dystroglycan-type cadherin-like domain-containing protein</fullName>
    </recommendedName>
</protein>
<dbReference type="Proteomes" id="UP000305874">
    <property type="component" value="Unassembled WGS sequence"/>
</dbReference>
<dbReference type="InterPro" id="IPR013783">
    <property type="entry name" value="Ig-like_fold"/>
</dbReference>
<dbReference type="EMBL" id="PNCG01000336">
    <property type="protein sequence ID" value="TMP77437.1"/>
    <property type="molecule type" value="Genomic_DNA"/>
</dbReference>
<dbReference type="InterPro" id="IPR015919">
    <property type="entry name" value="Cadherin-like_sf"/>
</dbReference>